<evidence type="ECO:0000313" key="1">
    <source>
        <dbReference type="EMBL" id="URE03608.1"/>
    </source>
</evidence>
<reference evidence="1" key="1">
    <citation type="submission" date="2022-05" db="EMBL/GenBank/DDBJ databases">
        <title>The Musa troglodytarum L. genome provides insights into the mechanism of non-climacteric behaviour and enrichment of carotenoids.</title>
        <authorList>
            <person name="Wang J."/>
        </authorList>
    </citation>
    <scope>NUCLEOTIDE SEQUENCE</scope>
    <source>
        <tissue evidence="1">Leaf</tissue>
    </source>
</reference>
<keyword evidence="2" id="KW-1185">Reference proteome</keyword>
<dbReference type="EMBL" id="CP097507">
    <property type="protein sequence ID" value="URE03606.1"/>
    <property type="molecule type" value="Genomic_DNA"/>
</dbReference>
<dbReference type="EMBL" id="CP097507">
    <property type="protein sequence ID" value="URE03616.1"/>
    <property type="molecule type" value="Genomic_DNA"/>
</dbReference>
<name>A0A9E7K279_9LILI</name>
<dbReference type="EMBL" id="CP097507">
    <property type="protein sequence ID" value="URE03608.1"/>
    <property type="molecule type" value="Genomic_DNA"/>
</dbReference>
<dbReference type="InterPro" id="IPR042293">
    <property type="entry name" value="ARID4"/>
</dbReference>
<dbReference type="EMBL" id="CP097507">
    <property type="protein sequence ID" value="URE03620.1"/>
    <property type="molecule type" value="Genomic_DNA"/>
</dbReference>
<organism evidence="1 2">
    <name type="scientific">Musa troglodytarum</name>
    <name type="common">fe'i banana</name>
    <dbReference type="NCBI Taxonomy" id="320322"/>
    <lineage>
        <taxon>Eukaryota</taxon>
        <taxon>Viridiplantae</taxon>
        <taxon>Streptophyta</taxon>
        <taxon>Embryophyta</taxon>
        <taxon>Tracheophyta</taxon>
        <taxon>Spermatophyta</taxon>
        <taxon>Magnoliopsida</taxon>
        <taxon>Liliopsida</taxon>
        <taxon>Zingiberales</taxon>
        <taxon>Musaceae</taxon>
        <taxon>Musa</taxon>
    </lineage>
</organism>
<dbReference type="OrthoDB" id="10044343at2759"/>
<dbReference type="PANTHER" id="PTHR46694">
    <property type="entry name" value="AT-RICH INTERACTIVE DOMAIN-CONTAINING PROTEIN 4"/>
    <property type="match status" value="1"/>
</dbReference>
<protein>
    <submittedName>
        <fullName evidence="1">ARID/BRIGHT DNA binding domain</fullName>
    </submittedName>
</protein>
<dbReference type="AlphaFoldDB" id="A0A9E7K279"/>
<accession>A0A9E7K279</accession>
<evidence type="ECO:0000313" key="2">
    <source>
        <dbReference type="Proteomes" id="UP001055439"/>
    </source>
</evidence>
<proteinExistence type="predicted"/>
<dbReference type="PANTHER" id="PTHR46694:SF1">
    <property type="entry name" value="AT-RICH INTERACTIVE DOMAIN-CONTAINING PROTEIN 4"/>
    <property type="match status" value="1"/>
</dbReference>
<gene>
    <name evidence="1" type="ORF">MUK42_15146</name>
</gene>
<sequence length="156" mass="17962">MTIVIIVRFAYETVAVLIYSYKVWIFEGTAVSLGLFSILYHSRCCARAPKTFLDQKGVYFSCSGYLFGGFFSWWNEGYLVEENIMKYVLFAVLCGQFAQKRRGEAQIQPPYTFSQLLSSGRLETLINPTVDRFCEAQKLVQHNILYFQGEQLENGE</sequence>
<dbReference type="Proteomes" id="UP001055439">
    <property type="component" value="Chromosome 5"/>
</dbReference>